<keyword evidence="13" id="KW-0186">Copper</keyword>
<proteinExistence type="inferred from homology"/>
<dbReference type="EMBL" id="UINC01060892">
    <property type="protein sequence ID" value="SVB85881.1"/>
    <property type="molecule type" value="Genomic_DNA"/>
</dbReference>
<evidence type="ECO:0000256" key="8">
    <source>
        <dbReference type="ARBA" id="ARBA00022723"/>
    </source>
</evidence>
<evidence type="ECO:0000256" key="13">
    <source>
        <dbReference type="ARBA" id="ARBA00023008"/>
    </source>
</evidence>
<keyword evidence="6" id="KW-0679">Respiratory chain</keyword>
<reference evidence="20" key="1">
    <citation type="submission" date="2018-05" db="EMBL/GenBank/DDBJ databases">
        <authorList>
            <person name="Lanie J.A."/>
            <person name="Ng W.-L."/>
            <person name="Kazmierczak K.M."/>
            <person name="Andrzejewski T.M."/>
            <person name="Davidsen T.M."/>
            <person name="Wayne K.J."/>
            <person name="Tettelin H."/>
            <person name="Glass J.I."/>
            <person name="Rusch D."/>
            <person name="Podicherti R."/>
            <person name="Tsui H.-C.T."/>
            <person name="Winkler M.E."/>
        </authorList>
    </citation>
    <scope>NUCLEOTIDE SEQUENCE</scope>
</reference>
<dbReference type="PROSITE" id="PS50857">
    <property type="entry name" value="COX2_CUA"/>
    <property type="match status" value="1"/>
</dbReference>
<evidence type="ECO:0000256" key="2">
    <source>
        <dbReference type="ARBA" id="ARBA00007866"/>
    </source>
</evidence>
<evidence type="ECO:0000256" key="14">
    <source>
        <dbReference type="ARBA" id="ARBA00023136"/>
    </source>
</evidence>
<keyword evidence="10" id="KW-0249">Electron transport</keyword>
<dbReference type="SUPFAM" id="SSF49503">
    <property type="entry name" value="Cupredoxins"/>
    <property type="match status" value="1"/>
</dbReference>
<name>A0A382HH98_9ZZZZ</name>
<dbReference type="InterPro" id="IPR001505">
    <property type="entry name" value="Copper_CuA"/>
</dbReference>
<dbReference type="PANTHER" id="PTHR22888">
    <property type="entry name" value="CYTOCHROME C OXIDASE, SUBUNIT II"/>
    <property type="match status" value="1"/>
</dbReference>
<evidence type="ECO:0000256" key="4">
    <source>
        <dbReference type="ARBA" id="ARBA00022448"/>
    </source>
</evidence>
<sequence>MKPQPGQLKRIRNRISGGGYNYRRFAKFAMLAAVLLLLLACSTGKQSTWDPVGPVAERQLLLFNVLLWVMVAVFILVEGVLLYAAVRYRRRPGQGLPNQTHGNTPLEIAWTIIPTILIMALGIWSVITLYQFDEPPASANNVLHVNVTGHQWWFEFEYEDAGAGKRIITANELKIPVDRAVRLTLESDDVIHSFWVPKLAGKVDVVPNRTNHMWLQADSDKIDSLPAIFYGQCAEFCGIAHALMKFQVRVMDQQDYDSWVTNYGPPPTTTAQAQKGQQLFGQCVMCHSIDGNDDSSAQASRKEAFVSGGALAPAPNLTDLRTRGTLAAGLLDLNKENFKRWVTSPNDIKPGNIMQARAAHLYGSGQLSLSDGDLDALAAYLLNLQ</sequence>
<dbReference type="SUPFAM" id="SSF46626">
    <property type="entry name" value="Cytochrome c"/>
    <property type="match status" value="1"/>
</dbReference>
<evidence type="ECO:0000256" key="10">
    <source>
        <dbReference type="ARBA" id="ARBA00022982"/>
    </source>
</evidence>
<keyword evidence="8" id="KW-0479">Metal-binding</keyword>
<dbReference type="PRINTS" id="PR01166">
    <property type="entry name" value="CYCOXIDASEII"/>
</dbReference>
<dbReference type="NCBIfam" id="TIGR02866">
    <property type="entry name" value="CoxB"/>
    <property type="match status" value="1"/>
</dbReference>
<dbReference type="InterPro" id="IPR011759">
    <property type="entry name" value="Cyt_c_oxidase_su2_TM_dom"/>
</dbReference>
<evidence type="ECO:0000256" key="9">
    <source>
        <dbReference type="ARBA" id="ARBA00022967"/>
    </source>
</evidence>
<dbReference type="InterPro" id="IPR009056">
    <property type="entry name" value="Cyt_c-like_dom"/>
</dbReference>
<evidence type="ECO:0000259" key="17">
    <source>
        <dbReference type="PROSITE" id="PS50857"/>
    </source>
</evidence>
<dbReference type="InterPro" id="IPR036909">
    <property type="entry name" value="Cyt_c-like_dom_sf"/>
</dbReference>
<organism evidence="20">
    <name type="scientific">marine metagenome</name>
    <dbReference type="NCBI Taxonomy" id="408172"/>
    <lineage>
        <taxon>unclassified sequences</taxon>
        <taxon>metagenomes</taxon>
        <taxon>ecological metagenomes</taxon>
    </lineage>
</organism>
<feature type="domain" description="Cytochrome oxidase subunit II transmembrane region profile" evidence="18">
    <location>
        <begin position="40"/>
        <end position="136"/>
    </location>
</feature>
<keyword evidence="9" id="KW-1278">Translocase</keyword>
<keyword evidence="5" id="KW-0349">Heme</keyword>
<evidence type="ECO:0000256" key="7">
    <source>
        <dbReference type="ARBA" id="ARBA00022692"/>
    </source>
</evidence>
<dbReference type="GO" id="GO:0005507">
    <property type="term" value="F:copper ion binding"/>
    <property type="evidence" value="ECO:0007669"/>
    <property type="project" value="InterPro"/>
</dbReference>
<dbReference type="Pfam" id="PF00034">
    <property type="entry name" value="Cytochrom_C"/>
    <property type="match status" value="1"/>
</dbReference>
<dbReference type="Gene3D" id="2.60.40.420">
    <property type="entry name" value="Cupredoxins - blue copper proteins"/>
    <property type="match status" value="1"/>
</dbReference>
<protein>
    <recommendedName>
        <fullName evidence="3">cytochrome-c oxidase</fullName>
        <ecNumber evidence="3">7.1.1.9</ecNumber>
    </recommendedName>
    <alternativeName>
        <fullName evidence="15">Cytochrome c oxidase polypeptide II</fullName>
    </alternativeName>
</protein>
<evidence type="ECO:0000256" key="11">
    <source>
        <dbReference type="ARBA" id="ARBA00022989"/>
    </source>
</evidence>
<dbReference type="PROSITE" id="PS51007">
    <property type="entry name" value="CYTC"/>
    <property type="match status" value="1"/>
</dbReference>
<dbReference type="Pfam" id="PF00116">
    <property type="entry name" value="COX2"/>
    <property type="match status" value="1"/>
</dbReference>
<feature type="domain" description="Cytochrome c" evidence="19">
    <location>
        <begin position="271"/>
        <end position="385"/>
    </location>
</feature>
<dbReference type="GO" id="GO:0004129">
    <property type="term" value="F:cytochrome-c oxidase activity"/>
    <property type="evidence" value="ECO:0007669"/>
    <property type="project" value="UniProtKB-EC"/>
</dbReference>
<dbReference type="PANTHER" id="PTHR22888:SF9">
    <property type="entry name" value="CYTOCHROME C OXIDASE SUBUNIT 2"/>
    <property type="match status" value="1"/>
</dbReference>
<accession>A0A382HH98</accession>
<evidence type="ECO:0000256" key="6">
    <source>
        <dbReference type="ARBA" id="ARBA00022660"/>
    </source>
</evidence>
<evidence type="ECO:0000256" key="1">
    <source>
        <dbReference type="ARBA" id="ARBA00004141"/>
    </source>
</evidence>
<comment type="subcellular location">
    <subcellularLocation>
        <location evidence="1">Membrane</location>
        <topology evidence="1">Multi-pass membrane protein</topology>
    </subcellularLocation>
</comment>
<dbReference type="EC" id="7.1.1.9" evidence="3"/>
<dbReference type="InterPro" id="IPR045187">
    <property type="entry name" value="CcO_II"/>
</dbReference>
<dbReference type="GO" id="GO:0042773">
    <property type="term" value="P:ATP synthesis coupled electron transport"/>
    <property type="evidence" value="ECO:0007669"/>
    <property type="project" value="TreeGrafter"/>
</dbReference>
<feature type="domain" description="Cytochrome oxidase subunit II copper A binding" evidence="17">
    <location>
        <begin position="140"/>
        <end position="262"/>
    </location>
</feature>
<evidence type="ECO:0000256" key="15">
    <source>
        <dbReference type="ARBA" id="ARBA00031389"/>
    </source>
</evidence>
<keyword evidence="11 16" id="KW-1133">Transmembrane helix</keyword>
<dbReference type="PROSITE" id="PS00078">
    <property type="entry name" value="COX2"/>
    <property type="match status" value="1"/>
</dbReference>
<comment type="similarity">
    <text evidence="2">Belongs to the cytochrome c oxidase subunit 2 family.</text>
</comment>
<dbReference type="InterPro" id="IPR034236">
    <property type="entry name" value="CuRO_CcO_Caa3_II"/>
</dbReference>
<dbReference type="Pfam" id="PF02790">
    <property type="entry name" value="COX2_TM"/>
    <property type="match status" value="1"/>
</dbReference>
<dbReference type="InterPro" id="IPR008972">
    <property type="entry name" value="Cupredoxin"/>
</dbReference>
<keyword evidence="14 16" id="KW-0472">Membrane</keyword>
<evidence type="ECO:0000259" key="19">
    <source>
        <dbReference type="PROSITE" id="PS51007"/>
    </source>
</evidence>
<dbReference type="GO" id="GO:0020037">
    <property type="term" value="F:heme binding"/>
    <property type="evidence" value="ECO:0007669"/>
    <property type="project" value="InterPro"/>
</dbReference>
<dbReference type="Gene3D" id="1.10.287.90">
    <property type="match status" value="1"/>
</dbReference>
<evidence type="ECO:0000256" key="3">
    <source>
        <dbReference type="ARBA" id="ARBA00012949"/>
    </source>
</evidence>
<dbReference type="PROSITE" id="PS50999">
    <property type="entry name" value="COX2_TM"/>
    <property type="match status" value="1"/>
</dbReference>
<evidence type="ECO:0000256" key="5">
    <source>
        <dbReference type="ARBA" id="ARBA00022617"/>
    </source>
</evidence>
<keyword evidence="7 16" id="KW-0812">Transmembrane</keyword>
<dbReference type="GO" id="GO:0016491">
    <property type="term" value="F:oxidoreductase activity"/>
    <property type="evidence" value="ECO:0007669"/>
    <property type="project" value="InterPro"/>
</dbReference>
<keyword evidence="12" id="KW-0408">Iron</keyword>
<feature type="transmembrane region" description="Helical" evidence="16">
    <location>
        <begin position="60"/>
        <end position="86"/>
    </location>
</feature>
<dbReference type="AlphaFoldDB" id="A0A382HH98"/>
<keyword evidence="4" id="KW-0813">Transport</keyword>
<evidence type="ECO:0000256" key="16">
    <source>
        <dbReference type="SAM" id="Phobius"/>
    </source>
</evidence>
<dbReference type="InterPro" id="IPR036257">
    <property type="entry name" value="Cyt_c_oxidase_su2_TM_sf"/>
</dbReference>
<dbReference type="InterPro" id="IPR014222">
    <property type="entry name" value="Cyt_c_oxidase_su2"/>
</dbReference>
<dbReference type="SUPFAM" id="SSF81464">
    <property type="entry name" value="Cytochrome c oxidase subunit II-like, transmembrane region"/>
    <property type="match status" value="1"/>
</dbReference>
<feature type="transmembrane region" description="Helical" evidence="16">
    <location>
        <begin position="107"/>
        <end position="130"/>
    </location>
</feature>
<dbReference type="InterPro" id="IPR002429">
    <property type="entry name" value="CcO_II-like_C"/>
</dbReference>
<dbReference type="CDD" id="cd04213">
    <property type="entry name" value="CuRO_CcO_Caa3_II"/>
    <property type="match status" value="1"/>
</dbReference>
<gene>
    <name evidence="20" type="ORF">METZ01_LOCUS238735</name>
</gene>
<evidence type="ECO:0000259" key="18">
    <source>
        <dbReference type="PROSITE" id="PS50999"/>
    </source>
</evidence>
<evidence type="ECO:0000313" key="20">
    <source>
        <dbReference type="EMBL" id="SVB85881.1"/>
    </source>
</evidence>
<dbReference type="GO" id="GO:0016020">
    <property type="term" value="C:membrane"/>
    <property type="evidence" value="ECO:0007669"/>
    <property type="project" value="UniProtKB-SubCell"/>
</dbReference>
<evidence type="ECO:0000256" key="12">
    <source>
        <dbReference type="ARBA" id="ARBA00023004"/>
    </source>
</evidence>